<evidence type="ECO:0000313" key="8">
    <source>
        <dbReference type="Proteomes" id="UP000094056"/>
    </source>
</evidence>
<feature type="transmembrane region" description="Helical" evidence="5">
    <location>
        <begin position="51"/>
        <end position="69"/>
    </location>
</feature>
<dbReference type="EMBL" id="MAYW01000072">
    <property type="protein sequence ID" value="ODS32213.1"/>
    <property type="molecule type" value="Genomic_DNA"/>
</dbReference>
<evidence type="ECO:0000313" key="7">
    <source>
        <dbReference type="EMBL" id="ODS32213.1"/>
    </source>
</evidence>
<evidence type="ECO:0000256" key="5">
    <source>
        <dbReference type="SAM" id="Phobius"/>
    </source>
</evidence>
<feature type="transmembrane region" description="Helical" evidence="5">
    <location>
        <begin position="81"/>
        <end position="97"/>
    </location>
</feature>
<dbReference type="InterPro" id="IPR007016">
    <property type="entry name" value="O-antigen_ligase-rel_domated"/>
</dbReference>
<dbReference type="Proteomes" id="UP000094056">
    <property type="component" value="Unassembled WGS sequence"/>
</dbReference>
<organism evidence="7 8">
    <name type="scientific">Candidatus Scalindua rubra</name>
    <dbReference type="NCBI Taxonomy" id="1872076"/>
    <lineage>
        <taxon>Bacteria</taxon>
        <taxon>Pseudomonadati</taxon>
        <taxon>Planctomycetota</taxon>
        <taxon>Candidatus Brocadiia</taxon>
        <taxon>Candidatus Brocadiales</taxon>
        <taxon>Candidatus Scalinduaceae</taxon>
        <taxon>Candidatus Scalindua</taxon>
    </lineage>
</organism>
<feature type="transmembrane region" description="Helical" evidence="5">
    <location>
        <begin position="168"/>
        <end position="190"/>
    </location>
</feature>
<feature type="transmembrane region" description="Helical" evidence="5">
    <location>
        <begin position="362"/>
        <end position="381"/>
    </location>
</feature>
<dbReference type="GO" id="GO:0016020">
    <property type="term" value="C:membrane"/>
    <property type="evidence" value="ECO:0007669"/>
    <property type="project" value="UniProtKB-SubCell"/>
</dbReference>
<protein>
    <submittedName>
        <fullName evidence="7">Lipid A core O-antigen ligase related enzyme</fullName>
    </submittedName>
</protein>
<feature type="transmembrane region" description="Helical" evidence="5">
    <location>
        <begin position="197"/>
        <end position="217"/>
    </location>
</feature>
<feature type="transmembrane region" description="Helical" evidence="5">
    <location>
        <begin position="6"/>
        <end position="23"/>
    </location>
</feature>
<keyword evidence="4 5" id="KW-0472">Membrane</keyword>
<name>A0A1E3X9B5_9BACT</name>
<sequence>MDMGILFWGCTIIVVCIIAGVIFYKPYLGIVFVIVSIPFEGSIIFDYISVYPLEVILTILFFTCIFKHIVSTEHYFRNTRLVFYYIPFMLCILLSALKFMEFPLMVKEIVRWLELIVVYFLTINLITDDKKVRVILYSIVLTTVIVSICGVINYLAGVASIYKGRPGAYVFFGHPNALAGYVNLIIPVLFGMLMTSVFLWERITLGIFTVLSIMAWFLTFSRSSWLSLILTMILIFFLAKVKKRVAILLAMPFAIFAITFLSSNIKDDFIGRLGLQEVEDRAMYYQIGFSMVKDDLIFGIGIGNYPLLIEKFTKMYMAIQTNLHNLYLQVFVETGLMGLSTFVFWLAYMVKYLMGALKSLKMSRNYGLFVGLMGAIIVYLINNLANVLTVHGIHLQWGIILGLAVVLTQFRESETCLKTV</sequence>
<dbReference type="GO" id="GO:0016874">
    <property type="term" value="F:ligase activity"/>
    <property type="evidence" value="ECO:0007669"/>
    <property type="project" value="UniProtKB-KW"/>
</dbReference>
<dbReference type="PANTHER" id="PTHR37422:SF13">
    <property type="entry name" value="LIPOPOLYSACCHARIDE BIOSYNTHESIS PROTEIN PA4999-RELATED"/>
    <property type="match status" value="1"/>
</dbReference>
<dbReference type="Pfam" id="PF04932">
    <property type="entry name" value="Wzy_C"/>
    <property type="match status" value="1"/>
</dbReference>
<evidence type="ECO:0000256" key="2">
    <source>
        <dbReference type="ARBA" id="ARBA00022692"/>
    </source>
</evidence>
<dbReference type="PANTHER" id="PTHR37422">
    <property type="entry name" value="TEICHURONIC ACID BIOSYNTHESIS PROTEIN TUAE"/>
    <property type="match status" value="1"/>
</dbReference>
<comment type="caution">
    <text evidence="7">The sequence shown here is derived from an EMBL/GenBank/DDBJ whole genome shotgun (WGS) entry which is preliminary data.</text>
</comment>
<gene>
    <name evidence="7" type="ORF">SCARUB_02653</name>
</gene>
<dbReference type="InterPro" id="IPR051533">
    <property type="entry name" value="WaaL-like"/>
</dbReference>
<feature type="transmembrane region" description="Helical" evidence="5">
    <location>
        <begin position="134"/>
        <end position="156"/>
    </location>
</feature>
<reference evidence="7 8" key="1">
    <citation type="submission" date="2016-07" db="EMBL/GenBank/DDBJ databases">
        <title>Draft genome of Scalindua rubra, obtained from a brine-seawater interface in the Red Sea, sheds light on salt adaptation in anammox bacteria.</title>
        <authorList>
            <person name="Speth D.R."/>
            <person name="Lagkouvardos I."/>
            <person name="Wang Y."/>
            <person name="Qian P.-Y."/>
            <person name="Dutilh B.E."/>
            <person name="Jetten M.S."/>
        </authorList>
    </citation>
    <scope>NUCLEOTIDE SEQUENCE [LARGE SCALE GENOMIC DNA]</scope>
    <source>
        <strain evidence="7">BSI-1</strain>
    </source>
</reference>
<feature type="domain" description="O-antigen ligase-related" evidence="6">
    <location>
        <begin position="208"/>
        <end position="343"/>
    </location>
</feature>
<feature type="transmembrane region" description="Helical" evidence="5">
    <location>
        <begin position="326"/>
        <end position="350"/>
    </location>
</feature>
<evidence type="ECO:0000256" key="4">
    <source>
        <dbReference type="ARBA" id="ARBA00023136"/>
    </source>
</evidence>
<feature type="transmembrane region" description="Helical" evidence="5">
    <location>
        <begin position="109"/>
        <end position="127"/>
    </location>
</feature>
<evidence type="ECO:0000256" key="1">
    <source>
        <dbReference type="ARBA" id="ARBA00004141"/>
    </source>
</evidence>
<proteinExistence type="predicted"/>
<dbReference type="AlphaFoldDB" id="A0A1E3X9B5"/>
<accession>A0A1E3X9B5</accession>
<comment type="subcellular location">
    <subcellularLocation>
        <location evidence="1">Membrane</location>
        <topology evidence="1">Multi-pass membrane protein</topology>
    </subcellularLocation>
</comment>
<feature type="transmembrane region" description="Helical" evidence="5">
    <location>
        <begin position="246"/>
        <end position="265"/>
    </location>
</feature>
<keyword evidence="7" id="KW-0436">Ligase</keyword>
<evidence type="ECO:0000256" key="3">
    <source>
        <dbReference type="ARBA" id="ARBA00022989"/>
    </source>
</evidence>
<keyword evidence="2 5" id="KW-0812">Transmembrane</keyword>
<feature type="transmembrane region" description="Helical" evidence="5">
    <location>
        <begin position="223"/>
        <end position="239"/>
    </location>
</feature>
<evidence type="ECO:0000259" key="6">
    <source>
        <dbReference type="Pfam" id="PF04932"/>
    </source>
</evidence>
<keyword evidence="3 5" id="KW-1133">Transmembrane helix</keyword>